<sequence length="49" mass="5774">MIILLFLIVIYFYVSQSGLLFCVRPSEKCDNLNAIFIPIEEEKSWLHNL</sequence>
<comment type="caution">
    <text evidence="1">The sequence shown here is derived from an EMBL/GenBank/DDBJ whole genome shotgun (WGS) entry which is preliminary data.</text>
</comment>
<dbReference type="AlphaFoldDB" id="A0A9W5IP60"/>
<reference evidence="1 2" key="1">
    <citation type="submission" date="2010-01" db="EMBL/GenBank/DDBJ databases">
        <authorList>
            <person name="Weinstock G."/>
            <person name="Sodergren E."/>
            <person name="Clifton S."/>
            <person name="Fulton L."/>
            <person name="Fulton B."/>
            <person name="Courtney L."/>
            <person name="Fronick C."/>
            <person name="Harrison M."/>
            <person name="Strong C."/>
            <person name="Farmer C."/>
            <person name="Delahaunty K."/>
            <person name="Markovic C."/>
            <person name="Hall O."/>
            <person name="Minx P."/>
            <person name="Tomlinson C."/>
            <person name="Mitreva M."/>
            <person name="Nelson J."/>
            <person name="Hou S."/>
            <person name="Wollam A."/>
            <person name="Pepin K.H."/>
            <person name="Johnson M."/>
            <person name="Bhonagiri V."/>
            <person name="Nash W.E."/>
            <person name="Warren W."/>
            <person name="Chinwalla A."/>
            <person name="Mardis E.R."/>
            <person name="Wilson R.K."/>
        </authorList>
    </citation>
    <scope>NUCLEOTIDE SEQUENCE [LARGE SCALE GENOMIC DNA]</scope>
    <source>
        <strain evidence="1 2">NJ9703</strain>
    </source>
</reference>
<dbReference type="Proteomes" id="UP000004621">
    <property type="component" value="Unassembled WGS sequence"/>
</dbReference>
<accession>A0A9W5IP60</accession>
<proteinExistence type="predicted"/>
<evidence type="ECO:0000313" key="1">
    <source>
        <dbReference type="EMBL" id="EFC51106.1"/>
    </source>
</evidence>
<dbReference type="EMBL" id="ACEO02000014">
    <property type="protein sequence ID" value="EFC51106.1"/>
    <property type="molecule type" value="Genomic_DNA"/>
</dbReference>
<name>A0A9W5IP60_NEISU</name>
<protein>
    <submittedName>
        <fullName evidence="1">Uncharacterized protein</fullName>
    </submittedName>
</protein>
<evidence type="ECO:0000313" key="2">
    <source>
        <dbReference type="Proteomes" id="UP000004621"/>
    </source>
</evidence>
<organism evidence="1 2">
    <name type="scientific">Neisseria subflava NJ9703</name>
    <dbReference type="NCBI Taxonomy" id="546268"/>
    <lineage>
        <taxon>Bacteria</taxon>
        <taxon>Pseudomonadati</taxon>
        <taxon>Pseudomonadota</taxon>
        <taxon>Betaproteobacteria</taxon>
        <taxon>Neisseriales</taxon>
        <taxon>Neisseriaceae</taxon>
        <taxon>Neisseria</taxon>
    </lineage>
</organism>
<gene>
    <name evidence="1" type="ORF">NEISUBOT_05437</name>
</gene>